<dbReference type="Proteomes" id="UP000184268">
    <property type="component" value="Unassembled WGS sequence"/>
</dbReference>
<name>A0A1M5XDC7_9GAMM</name>
<dbReference type="STRING" id="299255.SAMN02745129_3455"/>
<dbReference type="Pfam" id="PF11075">
    <property type="entry name" value="DUF2780"/>
    <property type="match status" value="1"/>
</dbReference>
<evidence type="ECO:0000256" key="1">
    <source>
        <dbReference type="SAM" id="SignalP"/>
    </source>
</evidence>
<sequence length="155" mass="15851">MMKARIYTKFLGLVWLALFSGSVMAEGLVDSLVSQLGVTEAQASGGAGAMLSMAQDSLGDSDWSSLTSYIPEATDLASGVDLSNFTGDMGTSALGDVGSMLGGADLGQLANVASAFESLGLSPDMIAQFSPVILEYLKGQGGTDLVGKLTSLWTP</sequence>
<dbReference type="EMBL" id="FQXG01000005">
    <property type="protein sequence ID" value="SHH97857.1"/>
    <property type="molecule type" value="Genomic_DNA"/>
</dbReference>
<evidence type="ECO:0008006" key="4">
    <source>
        <dbReference type="Google" id="ProtNLM"/>
    </source>
</evidence>
<reference evidence="2 3" key="1">
    <citation type="submission" date="2016-11" db="EMBL/GenBank/DDBJ databases">
        <authorList>
            <person name="Jaros S."/>
            <person name="Januszkiewicz K."/>
            <person name="Wedrychowicz H."/>
        </authorList>
    </citation>
    <scope>NUCLEOTIDE SEQUENCE [LARGE SCALE GENOMIC DNA]</scope>
    <source>
        <strain evidence="2 3">DSM 16917</strain>
    </source>
</reference>
<evidence type="ECO:0000313" key="3">
    <source>
        <dbReference type="Proteomes" id="UP000184268"/>
    </source>
</evidence>
<dbReference type="InterPro" id="IPR021302">
    <property type="entry name" value="DUF2780_VcgC/VcgE"/>
</dbReference>
<proteinExistence type="predicted"/>
<feature type="signal peptide" evidence="1">
    <location>
        <begin position="1"/>
        <end position="25"/>
    </location>
</feature>
<accession>A0A1M5XDC7</accession>
<organism evidence="2 3">
    <name type="scientific">Ferrimonas marina</name>
    <dbReference type="NCBI Taxonomy" id="299255"/>
    <lineage>
        <taxon>Bacteria</taxon>
        <taxon>Pseudomonadati</taxon>
        <taxon>Pseudomonadota</taxon>
        <taxon>Gammaproteobacteria</taxon>
        <taxon>Alteromonadales</taxon>
        <taxon>Ferrimonadaceae</taxon>
        <taxon>Ferrimonas</taxon>
    </lineage>
</organism>
<keyword evidence="1" id="KW-0732">Signal</keyword>
<dbReference type="AlphaFoldDB" id="A0A1M5XDC7"/>
<keyword evidence="3" id="KW-1185">Reference proteome</keyword>
<gene>
    <name evidence="2" type="ORF">SAMN02745129_3455</name>
</gene>
<feature type="chain" id="PRO_5012477539" description="DUF2780 domain-containing protein" evidence="1">
    <location>
        <begin position="26"/>
        <end position="155"/>
    </location>
</feature>
<evidence type="ECO:0000313" key="2">
    <source>
        <dbReference type="EMBL" id="SHH97857.1"/>
    </source>
</evidence>
<protein>
    <recommendedName>
        <fullName evidence="4">DUF2780 domain-containing protein</fullName>
    </recommendedName>
</protein>